<name>A0A6J6CDV5_9ZZZZ</name>
<sequence>MGPTIPRGFVLGEFTNYSDATAMVEKLLAGEFKADNVSLIGHSPVLVERIKSRLGYGRVALSGAMTGFWIGLIFALVVGAGINVGPAGELSYNPQQFFAVVVLSAGIGMLFNITRFSLSKTKRGFLSTQMPVAAKWEVIVPETEAANAKKLLGSASDA</sequence>
<evidence type="ECO:0000313" key="3">
    <source>
        <dbReference type="EMBL" id="CAB4549454.1"/>
    </source>
</evidence>
<evidence type="ECO:0000259" key="2">
    <source>
        <dbReference type="Pfam" id="PF11181"/>
    </source>
</evidence>
<evidence type="ECO:0000256" key="1">
    <source>
        <dbReference type="SAM" id="Phobius"/>
    </source>
</evidence>
<gene>
    <name evidence="3" type="ORF">UFOPK1503_00929</name>
</gene>
<feature type="transmembrane region" description="Helical" evidence="1">
    <location>
        <begin position="96"/>
        <end position="113"/>
    </location>
</feature>
<dbReference type="EMBL" id="CAEZST010000016">
    <property type="protein sequence ID" value="CAB4549454.1"/>
    <property type="molecule type" value="Genomic_DNA"/>
</dbReference>
<reference evidence="3" key="1">
    <citation type="submission" date="2020-05" db="EMBL/GenBank/DDBJ databases">
        <authorList>
            <person name="Chiriac C."/>
            <person name="Salcher M."/>
            <person name="Ghai R."/>
            <person name="Kavagutti S V."/>
        </authorList>
    </citation>
    <scope>NUCLEOTIDE SEQUENCE</scope>
</reference>
<accession>A0A6J6CDV5</accession>
<keyword evidence="1" id="KW-0812">Transmembrane</keyword>
<keyword evidence="1" id="KW-1133">Transmembrane helix</keyword>
<feature type="domain" description="General stress protein 17M-like" evidence="2">
    <location>
        <begin position="11"/>
        <end position="77"/>
    </location>
</feature>
<dbReference type="AlphaFoldDB" id="A0A6J6CDV5"/>
<proteinExistence type="predicted"/>
<dbReference type="InterPro" id="IPR025889">
    <property type="entry name" value="GSP17M-like_dom"/>
</dbReference>
<protein>
    <submittedName>
        <fullName evidence="3">Unannotated protein</fullName>
    </submittedName>
</protein>
<dbReference type="Pfam" id="PF11181">
    <property type="entry name" value="YflT"/>
    <property type="match status" value="1"/>
</dbReference>
<feature type="transmembrane region" description="Helical" evidence="1">
    <location>
        <begin position="59"/>
        <end position="84"/>
    </location>
</feature>
<keyword evidence="1" id="KW-0472">Membrane</keyword>
<organism evidence="3">
    <name type="scientific">freshwater metagenome</name>
    <dbReference type="NCBI Taxonomy" id="449393"/>
    <lineage>
        <taxon>unclassified sequences</taxon>
        <taxon>metagenomes</taxon>
        <taxon>ecological metagenomes</taxon>
    </lineage>
</organism>